<name>D2QCL2_SPILD</name>
<organism evidence="3 4">
    <name type="scientific">Spirosoma linguale (strain ATCC 33905 / DSM 74 / LMG 10896 / Claus 1)</name>
    <dbReference type="NCBI Taxonomy" id="504472"/>
    <lineage>
        <taxon>Bacteria</taxon>
        <taxon>Pseudomonadati</taxon>
        <taxon>Bacteroidota</taxon>
        <taxon>Cytophagia</taxon>
        <taxon>Cytophagales</taxon>
        <taxon>Cytophagaceae</taxon>
        <taxon>Spirosoma</taxon>
    </lineage>
</organism>
<reference evidence="3 4" key="1">
    <citation type="journal article" date="2010" name="Stand. Genomic Sci.">
        <title>Complete genome sequence of Spirosoma linguale type strain (1).</title>
        <authorList>
            <person name="Lail K."/>
            <person name="Sikorski J."/>
            <person name="Saunders E."/>
            <person name="Lapidus A."/>
            <person name="Glavina Del Rio T."/>
            <person name="Copeland A."/>
            <person name="Tice H."/>
            <person name="Cheng J.-F."/>
            <person name="Lucas S."/>
            <person name="Nolan M."/>
            <person name="Bruce D."/>
            <person name="Goodwin L."/>
            <person name="Pitluck S."/>
            <person name="Ivanova N."/>
            <person name="Mavromatis K."/>
            <person name="Ovchinnikova G."/>
            <person name="Pati A."/>
            <person name="Chen A."/>
            <person name="Palaniappan K."/>
            <person name="Land M."/>
            <person name="Hauser L."/>
            <person name="Chang Y.-J."/>
            <person name="Jeffries C.D."/>
            <person name="Chain P."/>
            <person name="Brettin T."/>
            <person name="Detter J.C."/>
            <person name="Schuetze A."/>
            <person name="Rohde M."/>
            <person name="Tindall B.J."/>
            <person name="Goeker M."/>
            <person name="Bristow J."/>
            <person name="Eisen J.A."/>
            <person name="Markowitz V."/>
            <person name="Hugenholtz P."/>
            <person name="Kyrpides N.C."/>
            <person name="Klenk H.-P."/>
            <person name="Chen F."/>
        </authorList>
    </citation>
    <scope>NUCLEOTIDE SEQUENCE [LARGE SCALE GENOMIC DNA]</scope>
    <source>
        <strain evidence="4">ATCC 33905 / DSM 74 / LMG 10896 / Claus 1</strain>
    </source>
</reference>
<dbReference type="HOGENOM" id="CLU_041111_0_0_10"/>
<dbReference type="Pfam" id="PF08401">
    <property type="entry name" value="ArdcN"/>
    <property type="match status" value="1"/>
</dbReference>
<evidence type="ECO:0000313" key="4">
    <source>
        <dbReference type="Proteomes" id="UP000002028"/>
    </source>
</evidence>
<dbReference type="AlphaFoldDB" id="D2QCL2"/>
<proteinExistence type="predicted"/>
<gene>
    <name evidence="3" type="ordered locus">Slin_1972</name>
</gene>
<protein>
    <recommendedName>
        <fullName evidence="5">Antirestriction protein</fullName>
    </recommendedName>
</protein>
<evidence type="ECO:0008006" key="5">
    <source>
        <dbReference type="Google" id="ProtNLM"/>
    </source>
</evidence>
<keyword evidence="4" id="KW-1185">Reference proteome</keyword>
<dbReference type="EMBL" id="CP001769">
    <property type="protein sequence ID" value="ADB38017.1"/>
    <property type="molecule type" value="Genomic_DNA"/>
</dbReference>
<sequence>MYPVPLVPPTRIFAKPLAFPAQPKFLLVLLLQAPGLTIPVNLTSGEQTMTTITHHTATQTIQEPTLTKPTTQSNDVYARITNKILADLEQGELTWRKPWNADHLSGQVTRPLRWNGIPYSGINTLMLWGTAAEQGYTSPYWMTYKQASELKANVRKGEKATQVVYADKFMKEDQDANGEITTSQIPFLKCYTVFNASQIEGLPETYFPTPVPIGTDAKQRNAELDAFFAQTKADIYTGTNACYIQRTDRIQMPPFESFESVKSYYAVLAHELTHWTKHPDRLDRDMGRKHYGDEGYAKEELVAELGACFLAADLGFEPMPEVQHAAYIQSWLQALKDDKKLIFTAASHAQKAVEYLLALTCT</sequence>
<dbReference type="GO" id="GO:0003697">
    <property type="term" value="F:single-stranded DNA binding"/>
    <property type="evidence" value="ECO:0007669"/>
    <property type="project" value="InterPro"/>
</dbReference>
<evidence type="ECO:0000313" key="3">
    <source>
        <dbReference type="EMBL" id="ADB38017.1"/>
    </source>
</evidence>
<dbReference type="InterPro" id="IPR041459">
    <property type="entry name" value="MPTase-PolyVal"/>
</dbReference>
<dbReference type="Pfam" id="PF18818">
    <property type="entry name" value="MPTase-PolyVal"/>
    <property type="match status" value="1"/>
</dbReference>
<feature type="domain" description="Polyvalent protein metallopeptidase" evidence="2">
    <location>
        <begin position="223"/>
        <end position="348"/>
    </location>
</feature>
<feature type="domain" description="N-terminal" evidence="1">
    <location>
        <begin position="74"/>
        <end position="194"/>
    </location>
</feature>
<dbReference type="STRING" id="504472.Slin_1972"/>
<evidence type="ECO:0000259" key="1">
    <source>
        <dbReference type="Pfam" id="PF08401"/>
    </source>
</evidence>
<dbReference type="eggNOG" id="COG4227">
    <property type="taxonomic scope" value="Bacteria"/>
</dbReference>
<dbReference type="KEGG" id="sli:Slin_1972"/>
<accession>D2QCL2</accession>
<dbReference type="Proteomes" id="UP000002028">
    <property type="component" value="Chromosome"/>
</dbReference>
<dbReference type="InterPro" id="IPR013610">
    <property type="entry name" value="ArdC_N"/>
</dbReference>
<evidence type="ECO:0000259" key="2">
    <source>
        <dbReference type="Pfam" id="PF18818"/>
    </source>
</evidence>